<gene>
    <name evidence="2" type="ORF">H1191_05020</name>
</gene>
<evidence type="ECO:0000256" key="1">
    <source>
        <dbReference type="SAM" id="Phobius"/>
    </source>
</evidence>
<reference evidence="2 3" key="1">
    <citation type="submission" date="2020-07" db="EMBL/GenBank/DDBJ databases">
        <authorList>
            <person name="Feng H."/>
        </authorList>
    </citation>
    <scope>NUCLEOTIDE SEQUENCE [LARGE SCALE GENOMIC DNA]</scope>
    <source>
        <strain evidence="3">s-10</strain>
    </source>
</reference>
<keyword evidence="1" id="KW-1133">Transmembrane helix</keyword>
<sequence length="173" mass="19051">MKQNIGLSSVIAFVALVYLLTFMMNLSGNQLLVVLSQITPLIATCCIWAVSPNSKQTFKQLGLGKTGKLRWYGLALLAGVPVMLSFIGAWMTGYVELPPAGNFPNGIEDQEGRFLFMFKQFFRVTFLSAPMIFALGEEIGWRGFLQSRLMEAAGPKKAFVYTGSGPYFITPST</sequence>
<dbReference type="RefSeq" id="WP_181750900.1">
    <property type="nucleotide sequence ID" value="NZ_JACEIQ010000003.1"/>
</dbReference>
<comment type="caution">
    <text evidence="2">The sequence shown here is derived from an EMBL/GenBank/DDBJ whole genome shotgun (WGS) entry which is preliminary data.</text>
</comment>
<dbReference type="GO" id="GO:0008237">
    <property type="term" value="F:metallopeptidase activity"/>
    <property type="evidence" value="ECO:0007669"/>
    <property type="project" value="UniProtKB-KW"/>
</dbReference>
<keyword evidence="2" id="KW-0482">Metalloprotease</keyword>
<evidence type="ECO:0000313" key="2">
    <source>
        <dbReference type="EMBL" id="MBA4493662.1"/>
    </source>
</evidence>
<feature type="transmembrane region" description="Helical" evidence="1">
    <location>
        <begin position="7"/>
        <end position="25"/>
    </location>
</feature>
<keyword evidence="2" id="KW-0378">Hydrolase</keyword>
<dbReference type="AlphaFoldDB" id="A0A7W1WPH0"/>
<feature type="transmembrane region" description="Helical" evidence="1">
    <location>
        <begin position="31"/>
        <end position="50"/>
    </location>
</feature>
<dbReference type="Proteomes" id="UP000535491">
    <property type="component" value="Unassembled WGS sequence"/>
</dbReference>
<protein>
    <submittedName>
        <fullName evidence="2">CPBP family intramembrane metalloprotease</fullName>
    </submittedName>
</protein>
<feature type="transmembrane region" description="Helical" evidence="1">
    <location>
        <begin position="71"/>
        <end position="94"/>
    </location>
</feature>
<keyword evidence="1" id="KW-0472">Membrane</keyword>
<name>A0A7W1WPH0_9BACL</name>
<accession>A0A7W1WPH0</accession>
<dbReference type="EMBL" id="JACEIQ010000003">
    <property type="protein sequence ID" value="MBA4493662.1"/>
    <property type="molecule type" value="Genomic_DNA"/>
</dbReference>
<keyword evidence="1" id="KW-0812">Transmembrane</keyword>
<keyword evidence="3" id="KW-1185">Reference proteome</keyword>
<keyword evidence="2" id="KW-0645">Protease</keyword>
<dbReference type="GO" id="GO:0006508">
    <property type="term" value="P:proteolysis"/>
    <property type="evidence" value="ECO:0007669"/>
    <property type="project" value="UniProtKB-KW"/>
</dbReference>
<evidence type="ECO:0000313" key="3">
    <source>
        <dbReference type="Proteomes" id="UP000535491"/>
    </source>
</evidence>
<organism evidence="2 3">
    <name type="scientific">Paenactinomyces guangxiensis</name>
    <dbReference type="NCBI Taxonomy" id="1490290"/>
    <lineage>
        <taxon>Bacteria</taxon>
        <taxon>Bacillati</taxon>
        <taxon>Bacillota</taxon>
        <taxon>Bacilli</taxon>
        <taxon>Bacillales</taxon>
        <taxon>Thermoactinomycetaceae</taxon>
        <taxon>Paenactinomyces</taxon>
    </lineage>
</organism>
<proteinExistence type="predicted"/>